<evidence type="ECO:0000256" key="5">
    <source>
        <dbReference type="ARBA" id="ARBA00023136"/>
    </source>
</evidence>
<keyword evidence="4 6" id="KW-1133">Transmembrane helix</keyword>
<feature type="transmembrane region" description="Helical" evidence="6">
    <location>
        <begin position="244"/>
        <end position="263"/>
    </location>
</feature>
<keyword evidence="2" id="KW-1003">Cell membrane</keyword>
<evidence type="ECO:0000256" key="6">
    <source>
        <dbReference type="SAM" id="Phobius"/>
    </source>
</evidence>
<feature type="transmembrane region" description="Helical" evidence="6">
    <location>
        <begin position="74"/>
        <end position="97"/>
    </location>
</feature>
<reference evidence="7 8" key="1">
    <citation type="submission" date="2020-11" db="EMBL/GenBank/DDBJ databases">
        <title>Carbohydrate-dependent, anaerobic sulfur respiration: A novel catabolism in halophilic archaea.</title>
        <authorList>
            <person name="Sorokin D.Y."/>
            <person name="Messina E."/>
            <person name="Smedile F."/>
            <person name="La Cono V."/>
            <person name="Hallsworth J.E."/>
            <person name="Yakimov M.M."/>
        </authorList>
    </citation>
    <scope>NUCLEOTIDE SEQUENCE [LARGE SCALE GENOMIC DNA]</scope>
    <source>
        <strain evidence="7 8">HSR12-2</strain>
    </source>
</reference>
<dbReference type="KEGG" id="hds:HSR122_0823"/>
<feature type="transmembrane region" description="Helical" evidence="6">
    <location>
        <begin position="406"/>
        <end position="424"/>
    </location>
</feature>
<organism evidence="7 8">
    <name type="scientific">Halapricum desulfuricans</name>
    <dbReference type="NCBI Taxonomy" id="2841257"/>
    <lineage>
        <taxon>Archaea</taxon>
        <taxon>Methanobacteriati</taxon>
        <taxon>Methanobacteriota</taxon>
        <taxon>Stenosarchaea group</taxon>
        <taxon>Halobacteria</taxon>
        <taxon>Halobacteriales</taxon>
        <taxon>Haloarculaceae</taxon>
        <taxon>Halapricum</taxon>
    </lineage>
</organism>
<sequence length="471" mass="51231">MAKHARSSALQFGIELLQTVAGFVAMIYFARTLGSATLGQYFLALAVVNWVMIPTAGVRGTVQKRVSEDTDQGKFFTAGLLIQLCILCLLLGSIIFFRETVNRYLGFDGTFLVAGLILLKGLGTFFRAVLRAEHRVELAALVGGSWELLRIGLQVALILLGYKLFGLLAGEIAAAGVITIATVGLISLHLSRPAWKHFQRLYDYGKYAWLSAIKPFAYSWMDVVILGFFVTDSVIGIYEISWRITAAFILLPSAMAKVTFPYLSKHAENEQMEEIANILRTSTTFAGMLAIPGLMGAVVIGEDVLAIYGEEFAGGIVIMVILTAGRIGQSYETFLLQTLNAIDRPDATFRISMIFILANITLNVVLVSQFGAIGAAVATAVTMLLSAILAMRVLRRVVGFTIDWDIIAVQFVSAIVMAIAVTGIRQQVQPLTDIETLILVVFGAAVYFVGLLIGSSEARAQFHRVIDQTIP</sequence>
<comment type="subcellular location">
    <subcellularLocation>
        <location evidence="1">Cell membrane</location>
        <topology evidence="1">Multi-pass membrane protein</topology>
    </subcellularLocation>
</comment>
<feature type="transmembrane region" description="Helical" evidence="6">
    <location>
        <begin position="138"/>
        <end position="160"/>
    </location>
</feature>
<feature type="transmembrane region" description="Helical" evidence="6">
    <location>
        <begin position="216"/>
        <end position="238"/>
    </location>
</feature>
<dbReference type="InterPro" id="IPR002797">
    <property type="entry name" value="Polysacc_synth"/>
</dbReference>
<gene>
    <name evidence="7" type="primary">aglR2</name>
    <name evidence="7" type="ORF">HSR122_0823</name>
</gene>
<dbReference type="GO" id="GO:0005886">
    <property type="term" value="C:plasma membrane"/>
    <property type="evidence" value="ECO:0007669"/>
    <property type="project" value="UniProtKB-SubCell"/>
</dbReference>
<dbReference type="EMBL" id="CP064788">
    <property type="protein sequence ID" value="QSG08227.1"/>
    <property type="molecule type" value="Genomic_DNA"/>
</dbReference>
<dbReference type="CDD" id="cd13128">
    <property type="entry name" value="MATE_Wzx_like"/>
    <property type="match status" value="1"/>
</dbReference>
<dbReference type="RefSeq" id="WP_229111381.1">
    <property type="nucleotide sequence ID" value="NZ_CP064788.1"/>
</dbReference>
<feature type="transmembrane region" description="Helical" evidence="6">
    <location>
        <begin position="347"/>
        <end position="366"/>
    </location>
</feature>
<name>A0A897N695_9EURY</name>
<dbReference type="PANTHER" id="PTHR30250:SF28">
    <property type="entry name" value="POLYSACCHARIDE BIOSYNTHESIS PROTEIN"/>
    <property type="match status" value="1"/>
</dbReference>
<feature type="transmembrane region" description="Helical" evidence="6">
    <location>
        <begin position="172"/>
        <end position="195"/>
    </location>
</feature>
<evidence type="ECO:0000256" key="1">
    <source>
        <dbReference type="ARBA" id="ARBA00004651"/>
    </source>
</evidence>
<accession>A0A897N695</accession>
<keyword evidence="3 6" id="KW-0812">Transmembrane</keyword>
<feature type="transmembrane region" description="Helical" evidence="6">
    <location>
        <begin position="42"/>
        <end position="62"/>
    </location>
</feature>
<feature type="transmembrane region" description="Helical" evidence="6">
    <location>
        <begin position="284"/>
        <end position="301"/>
    </location>
</feature>
<evidence type="ECO:0000313" key="8">
    <source>
        <dbReference type="Proteomes" id="UP000662973"/>
    </source>
</evidence>
<keyword evidence="8" id="KW-1185">Reference proteome</keyword>
<dbReference type="Proteomes" id="UP000662973">
    <property type="component" value="Chromosome"/>
</dbReference>
<evidence type="ECO:0000256" key="3">
    <source>
        <dbReference type="ARBA" id="ARBA00022692"/>
    </source>
</evidence>
<dbReference type="AlphaFoldDB" id="A0A897N695"/>
<protein>
    <submittedName>
        <fullName evidence="7">MATE family membrane protein, Rfbx family</fullName>
    </submittedName>
</protein>
<keyword evidence="5 6" id="KW-0472">Membrane</keyword>
<dbReference type="PANTHER" id="PTHR30250">
    <property type="entry name" value="PST FAMILY PREDICTED COLANIC ACID TRANSPORTER"/>
    <property type="match status" value="1"/>
</dbReference>
<proteinExistence type="predicted"/>
<dbReference type="Pfam" id="PF01943">
    <property type="entry name" value="Polysacc_synt"/>
    <property type="match status" value="1"/>
</dbReference>
<feature type="transmembrane region" description="Helical" evidence="6">
    <location>
        <begin position="109"/>
        <end position="126"/>
    </location>
</feature>
<evidence type="ECO:0000256" key="2">
    <source>
        <dbReference type="ARBA" id="ARBA00022475"/>
    </source>
</evidence>
<feature type="transmembrane region" description="Helical" evidence="6">
    <location>
        <begin position="12"/>
        <end position="30"/>
    </location>
</feature>
<dbReference type="GeneID" id="68851477"/>
<feature type="transmembrane region" description="Helical" evidence="6">
    <location>
        <begin position="307"/>
        <end position="327"/>
    </location>
</feature>
<feature type="transmembrane region" description="Helical" evidence="6">
    <location>
        <begin position="372"/>
        <end position="394"/>
    </location>
</feature>
<dbReference type="InterPro" id="IPR050833">
    <property type="entry name" value="Poly_Biosynth_Transport"/>
</dbReference>
<evidence type="ECO:0000256" key="4">
    <source>
        <dbReference type="ARBA" id="ARBA00022989"/>
    </source>
</evidence>
<evidence type="ECO:0000313" key="7">
    <source>
        <dbReference type="EMBL" id="QSG08227.1"/>
    </source>
</evidence>
<feature type="transmembrane region" description="Helical" evidence="6">
    <location>
        <begin position="436"/>
        <end position="454"/>
    </location>
</feature>